<name>A0A834WF01_9FABA</name>
<accession>A0A834WF01</accession>
<evidence type="ECO:0000313" key="2">
    <source>
        <dbReference type="Proteomes" id="UP000634136"/>
    </source>
</evidence>
<gene>
    <name evidence="1" type="ORF">G2W53_023963</name>
</gene>
<reference evidence="1" key="1">
    <citation type="submission" date="2020-09" db="EMBL/GenBank/DDBJ databases">
        <title>Genome-Enabled Discovery of Anthraquinone Biosynthesis in Senna tora.</title>
        <authorList>
            <person name="Kang S.-H."/>
            <person name="Pandey R.P."/>
            <person name="Lee C.-M."/>
            <person name="Sim J.-S."/>
            <person name="Jeong J.-T."/>
            <person name="Choi B.-S."/>
            <person name="Jung M."/>
            <person name="Ginzburg D."/>
            <person name="Zhao K."/>
            <person name="Won S.Y."/>
            <person name="Oh T.-J."/>
            <person name="Yu Y."/>
            <person name="Kim N.-H."/>
            <person name="Lee O.R."/>
            <person name="Lee T.-H."/>
            <person name="Bashyal P."/>
            <person name="Kim T.-S."/>
            <person name="Lee W.-H."/>
            <person name="Kawkins C."/>
            <person name="Kim C.-K."/>
            <person name="Kim J.S."/>
            <person name="Ahn B.O."/>
            <person name="Rhee S.Y."/>
            <person name="Sohng J.K."/>
        </authorList>
    </citation>
    <scope>NUCLEOTIDE SEQUENCE</scope>
    <source>
        <tissue evidence="1">Leaf</tissue>
    </source>
</reference>
<dbReference type="EMBL" id="JAAIUW010000008">
    <property type="protein sequence ID" value="KAF7818508.1"/>
    <property type="molecule type" value="Genomic_DNA"/>
</dbReference>
<dbReference type="AlphaFoldDB" id="A0A834WF01"/>
<dbReference type="Proteomes" id="UP000634136">
    <property type="component" value="Unassembled WGS sequence"/>
</dbReference>
<protein>
    <submittedName>
        <fullName evidence="1">p-hydroxybenzoic acid efflux pump subunit aaeB</fullName>
    </submittedName>
</protein>
<keyword evidence="2" id="KW-1185">Reference proteome</keyword>
<proteinExistence type="predicted"/>
<organism evidence="1 2">
    <name type="scientific">Senna tora</name>
    <dbReference type="NCBI Taxonomy" id="362788"/>
    <lineage>
        <taxon>Eukaryota</taxon>
        <taxon>Viridiplantae</taxon>
        <taxon>Streptophyta</taxon>
        <taxon>Embryophyta</taxon>
        <taxon>Tracheophyta</taxon>
        <taxon>Spermatophyta</taxon>
        <taxon>Magnoliopsida</taxon>
        <taxon>eudicotyledons</taxon>
        <taxon>Gunneridae</taxon>
        <taxon>Pentapetalae</taxon>
        <taxon>rosids</taxon>
        <taxon>fabids</taxon>
        <taxon>Fabales</taxon>
        <taxon>Fabaceae</taxon>
        <taxon>Caesalpinioideae</taxon>
        <taxon>Cassia clade</taxon>
        <taxon>Senna</taxon>
    </lineage>
</organism>
<comment type="caution">
    <text evidence="1">The sequence shown here is derived from an EMBL/GenBank/DDBJ whole genome shotgun (WGS) entry which is preliminary data.</text>
</comment>
<sequence length="113" mass="12962">MKVHVMLGDEEGKGSGPSLDYSQFQRHCHVLHFQHAIAALDNSTAISFFAQVKFLSKAGSKILQSIRDNLDGMHWERPRMRVLDPNYIDPEENLQDMEIPVRGMDIARLQRKT</sequence>
<evidence type="ECO:0000313" key="1">
    <source>
        <dbReference type="EMBL" id="KAF7818508.1"/>
    </source>
</evidence>